<organism evidence="2 3">
    <name type="scientific">Halobacillus litoralis</name>
    <dbReference type="NCBI Taxonomy" id="45668"/>
    <lineage>
        <taxon>Bacteria</taxon>
        <taxon>Bacillati</taxon>
        <taxon>Bacillota</taxon>
        <taxon>Bacilli</taxon>
        <taxon>Bacillales</taxon>
        <taxon>Bacillaceae</taxon>
        <taxon>Halobacillus</taxon>
    </lineage>
</organism>
<dbReference type="InterPro" id="IPR011009">
    <property type="entry name" value="Kinase-like_dom_sf"/>
</dbReference>
<dbReference type="SUPFAM" id="SSF56112">
    <property type="entry name" value="Protein kinase-like (PK-like)"/>
    <property type="match status" value="1"/>
</dbReference>
<protein>
    <submittedName>
        <fullName evidence="2">Aminoglycoside phosphotransferase</fullName>
    </submittedName>
</protein>
<dbReference type="OrthoDB" id="9800774at2"/>
<dbReference type="AlphaFoldDB" id="A0A410M9U4"/>
<evidence type="ECO:0000313" key="2">
    <source>
        <dbReference type="EMBL" id="QAS51501.1"/>
    </source>
</evidence>
<sequence>MNLGDLGAPLAVGNTAKVYLFENKIIKVFNDNLPYTESMNEANRQEYAYSCGLYVPKVLDVIKLEEDKQAIVMEYIKGETIGNLLSDNPEQAEYYMNISIDLQRKVHQNEADSIDLMSEKLSRQINSAPYLGDELKSSLLDKLGSMVFEKRLCHGDFHLFNLIKSDDKVAIIDWGDASAGDLRADIYRTYLLYSQLSMDLADMYLHLYCKKSGLSKGEILKWAPIIAAARLSECVTTERPERLLDIVNDYPATEVE</sequence>
<dbReference type="InterPro" id="IPR002575">
    <property type="entry name" value="Aminoglycoside_PTrfase"/>
</dbReference>
<feature type="domain" description="Aminoglycoside phosphotransferase" evidence="1">
    <location>
        <begin position="9"/>
        <end position="214"/>
    </location>
</feature>
<dbReference type="RefSeq" id="WP_128523314.1">
    <property type="nucleotide sequence ID" value="NZ_CP026118.1"/>
</dbReference>
<dbReference type="KEGG" id="hli:HLI_04330"/>
<proteinExistence type="predicted"/>
<dbReference type="GO" id="GO:0016740">
    <property type="term" value="F:transferase activity"/>
    <property type="evidence" value="ECO:0007669"/>
    <property type="project" value="UniProtKB-KW"/>
</dbReference>
<evidence type="ECO:0000313" key="3">
    <source>
        <dbReference type="Proteomes" id="UP000287756"/>
    </source>
</evidence>
<name>A0A410M9U4_9BACI</name>
<reference evidence="2 3" key="1">
    <citation type="submission" date="2018-01" db="EMBL/GenBank/DDBJ databases">
        <title>The whole genome sequencing and assembly of Halobacillus litoralis ERB031 strain.</title>
        <authorList>
            <person name="Lee S.-J."/>
            <person name="Park M.-K."/>
            <person name="Kim J.-Y."/>
            <person name="Lee Y.-J."/>
            <person name="Yi H."/>
            <person name="Bahn Y.-S."/>
            <person name="Kim J.F."/>
            <person name="Lee D.-W."/>
        </authorList>
    </citation>
    <scope>NUCLEOTIDE SEQUENCE [LARGE SCALE GENOMIC DNA]</scope>
    <source>
        <strain evidence="2 3">ERB 031</strain>
    </source>
</reference>
<evidence type="ECO:0000259" key="1">
    <source>
        <dbReference type="Pfam" id="PF01636"/>
    </source>
</evidence>
<dbReference type="EMBL" id="CP026118">
    <property type="protein sequence ID" value="QAS51501.1"/>
    <property type="molecule type" value="Genomic_DNA"/>
</dbReference>
<accession>A0A410M9U4</accession>
<dbReference type="Pfam" id="PF01636">
    <property type="entry name" value="APH"/>
    <property type="match status" value="1"/>
</dbReference>
<gene>
    <name evidence="2" type="ORF">HLI_04330</name>
</gene>
<dbReference type="Gene3D" id="3.90.1200.10">
    <property type="match status" value="1"/>
</dbReference>
<keyword evidence="2" id="KW-0808">Transferase</keyword>
<dbReference type="Proteomes" id="UP000287756">
    <property type="component" value="Chromosome"/>
</dbReference>